<dbReference type="EMBL" id="KE148149">
    <property type="protein sequence ID" value="EPE08016.1"/>
    <property type="molecule type" value="Genomic_DNA"/>
</dbReference>
<sequence>MGWREGGRQKQRLARIGVVRLAMVAKRAAREMRRRGGRVERGGTQEESRERGRREDEEKSSRGKNEGQGTTAATEQQHASDEWEKPTFLPGPTSLRYSGKSSESKGSKSSKSTQLAALRGRASD</sequence>
<name>S3C7U1_OPHP1</name>
<feature type="compositionally biased region" description="Basic and acidic residues" evidence="1">
    <location>
        <begin position="37"/>
        <end position="65"/>
    </location>
</feature>
<keyword evidence="3" id="KW-1185">Reference proteome</keyword>
<dbReference type="VEuPathDB" id="FungiDB:F503_00799"/>
<evidence type="ECO:0000313" key="2">
    <source>
        <dbReference type="EMBL" id="EPE08016.1"/>
    </source>
</evidence>
<dbReference type="Proteomes" id="UP000016923">
    <property type="component" value="Unassembled WGS sequence"/>
</dbReference>
<feature type="region of interest" description="Disordered" evidence="1">
    <location>
        <begin position="26"/>
        <end position="124"/>
    </location>
</feature>
<dbReference type="AlphaFoldDB" id="S3C7U1"/>
<organism evidence="2 3">
    <name type="scientific">Ophiostoma piceae (strain UAMH 11346)</name>
    <name type="common">Sap stain fungus</name>
    <dbReference type="NCBI Taxonomy" id="1262450"/>
    <lineage>
        <taxon>Eukaryota</taxon>
        <taxon>Fungi</taxon>
        <taxon>Dikarya</taxon>
        <taxon>Ascomycota</taxon>
        <taxon>Pezizomycotina</taxon>
        <taxon>Sordariomycetes</taxon>
        <taxon>Sordariomycetidae</taxon>
        <taxon>Ophiostomatales</taxon>
        <taxon>Ophiostomataceae</taxon>
        <taxon>Ophiostoma</taxon>
    </lineage>
</organism>
<accession>S3C7U1</accession>
<reference evidence="2 3" key="1">
    <citation type="journal article" date="2013" name="BMC Genomics">
        <title>The genome and transcriptome of the pine saprophyte Ophiostoma piceae, and a comparison with the bark beetle-associated pine pathogen Grosmannia clavigera.</title>
        <authorList>
            <person name="Haridas S."/>
            <person name="Wang Y."/>
            <person name="Lim L."/>
            <person name="Massoumi Alamouti S."/>
            <person name="Jackman S."/>
            <person name="Docking R."/>
            <person name="Robertson G."/>
            <person name="Birol I."/>
            <person name="Bohlmann J."/>
            <person name="Breuil C."/>
        </authorList>
    </citation>
    <scope>NUCLEOTIDE SEQUENCE [LARGE SCALE GENOMIC DNA]</scope>
    <source>
        <strain evidence="2 3">UAMH 11346</strain>
    </source>
</reference>
<evidence type="ECO:0000313" key="3">
    <source>
        <dbReference type="Proteomes" id="UP000016923"/>
    </source>
</evidence>
<protein>
    <submittedName>
        <fullName evidence="2">Uncharacterized protein</fullName>
    </submittedName>
</protein>
<gene>
    <name evidence="2" type="ORF">F503_00799</name>
</gene>
<feature type="compositionally biased region" description="Polar residues" evidence="1">
    <location>
        <begin position="67"/>
        <end position="77"/>
    </location>
</feature>
<evidence type="ECO:0000256" key="1">
    <source>
        <dbReference type="SAM" id="MobiDB-lite"/>
    </source>
</evidence>
<dbReference type="HOGENOM" id="CLU_2004573_0_0_1"/>
<proteinExistence type="predicted"/>